<keyword evidence="2" id="KW-1185">Reference proteome</keyword>
<dbReference type="Proteomes" id="UP000326198">
    <property type="component" value="Unassembled WGS sequence"/>
</dbReference>
<dbReference type="AlphaFoldDB" id="A0A5N7AML9"/>
<sequence>MLFYDTTLLPYSPVESLLNPLSVLWHWLFPTNSSQTVSYDGIAGIEPVAPITMVTPKEK</sequence>
<dbReference type="EMBL" id="ML736487">
    <property type="protein sequence ID" value="KAE8371075.1"/>
    <property type="molecule type" value="Genomic_DNA"/>
</dbReference>
<name>A0A5N7AML9_9EURO</name>
<accession>A0A5N7AML9</accession>
<proteinExistence type="predicted"/>
<gene>
    <name evidence="1" type="ORF">BDV26DRAFT_276822</name>
</gene>
<dbReference type="OrthoDB" id="4508041at2759"/>
<protein>
    <submittedName>
        <fullName evidence="1">Uncharacterized protein</fullName>
    </submittedName>
</protein>
<organism evidence="1 2">
    <name type="scientific">Aspergillus bertholletiae</name>
    <dbReference type="NCBI Taxonomy" id="1226010"/>
    <lineage>
        <taxon>Eukaryota</taxon>
        <taxon>Fungi</taxon>
        <taxon>Dikarya</taxon>
        <taxon>Ascomycota</taxon>
        <taxon>Pezizomycotina</taxon>
        <taxon>Eurotiomycetes</taxon>
        <taxon>Eurotiomycetidae</taxon>
        <taxon>Eurotiales</taxon>
        <taxon>Aspergillaceae</taxon>
        <taxon>Aspergillus</taxon>
        <taxon>Aspergillus subgen. Circumdati</taxon>
    </lineage>
</organism>
<reference evidence="1 2" key="1">
    <citation type="submission" date="2019-04" db="EMBL/GenBank/DDBJ databases">
        <title>Friends and foes A comparative genomics studyof 23 Aspergillus species from section Flavi.</title>
        <authorList>
            <consortium name="DOE Joint Genome Institute"/>
            <person name="Kjaerbolling I."/>
            <person name="Vesth T."/>
            <person name="Frisvad J.C."/>
            <person name="Nybo J.L."/>
            <person name="Theobald S."/>
            <person name="Kildgaard S."/>
            <person name="Isbrandt T."/>
            <person name="Kuo A."/>
            <person name="Sato A."/>
            <person name="Lyhne E.K."/>
            <person name="Kogle M.E."/>
            <person name="Wiebenga A."/>
            <person name="Kun R.S."/>
            <person name="Lubbers R.J."/>
            <person name="Makela M.R."/>
            <person name="Barry K."/>
            <person name="Chovatia M."/>
            <person name="Clum A."/>
            <person name="Daum C."/>
            <person name="Haridas S."/>
            <person name="He G."/>
            <person name="LaButti K."/>
            <person name="Lipzen A."/>
            <person name="Mondo S."/>
            <person name="Riley R."/>
            <person name="Salamov A."/>
            <person name="Simmons B.A."/>
            <person name="Magnuson J.K."/>
            <person name="Henrissat B."/>
            <person name="Mortensen U.H."/>
            <person name="Larsen T.O."/>
            <person name="Devries R.P."/>
            <person name="Grigoriev I.V."/>
            <person name="Machida M."/>
            <person name="Baker S.E."/>
            <person name="Andersen M.R."/>
        </authorList>
    </citation>
    <scope>NUCLEOTIDE SEQUENCE [LARGE SCALE GENOMIC DNA]</scope>
    <source>
        <strain evidence="1 2">IBT 29228</strain>
    </source>
</reference>
<evidence type="ECO:0000313" key="1">
    <source>
        <dbReference type="EMBL" id="KAE8371075.1"/>
    </source>
</evidence>
<evidence type="ECO:0000313" key="2">
    <source>
        <dbReference type="Proteomes" id="UP000326198"/>
    </source>
</evidence>